<reference evidence="3" key="1">
    <citation type="journal article" date="2022" name="Int. J. Mol. Sci.">
        <title>Draft Genome of Tanacetum Coccineum: Genomic Comparison of Closely Related Tanacetum-Family Plants.</title>
        <authorList>
            <person name="Yamashiro T."/>
            <person name="Shiraishi A."/>
            <person name="Nakayama K."/>
            <person name="Satake H."/>
        </authorList>
    </citation>
    <scope>NUCLEOTIDE SEQUENCE</scope>
</reference>
<feature type="domain" description="Retrotransposon gag" evidence="2">
    <location>
        <begin position="165"/>
        <end position="229"/>
    </location>
</feature>
<reference evidence="3" key="2">
    <citation type="submission" date="2022-01" db="EMBL/GenBank/DDBJ databases">
        <authorList>
            <person name="Yamashiro T."/>
            <person name="Shiraishi A."/>
            <person name="Satake H."/>
            <person name="Nakayama K."/>
        </authorList>
    </citation>
    <scope>NUCLEOTIDE SEQUENCE</scope>
</reference>
<feature type="coiled-coil region" evidence="1">
    <location>
        <begin position="406"/>
        <end position="433"/>
    </location>
</feature>
<evidence type="ECO:0000313" key="3">
    <source>
        <dbReference type="EMBL" id="GJU06917.1"/>
    </source>
</evidence>
<dbReference type="PANTHER" id="PTHR33223">
    <property type="entry name" value="CCHC-TYPE DOMAIN-CONTAINING PROTEIN"/>
    <property type="match status" value="1"/>
</dbReference>
<evidence type="ECO:0000259" key="2">
    <source>
        <dbReference type="Pfam" id="PF03732"/>
    </source>
</evidence>
<dbReference type="Proteomes" id="UP001151760">
    <property type="component" value="Unassembled WGS sequence"/>
</dbReference>
<dbReference type="Pfam" id="PF03732">
    <property type="entry name" value="Retrotrans_gag"/>
    <property type="match status" value="1"/>
</dbReference>
<dbReference type="EMBL" id="BQNB010021487">
    <property type="protein sequence ID" value="GJU06917.1"/>
    <property type="molecule type" value="Genomic_DNA"/>
</dbReference>
<comment type="caution">
    <text evidence="3">The sequence shown here is derived from an EMBL/GenBank/DDBJ whole genome shotgun (WGS) entry which is preliminary data.</text>
</comment>
<keyword evidence="4" id="KW-1185">Reference proteome</keyword>
<organism evidence="3 4">
    <name type="scientific">Tanacetum coccineum</name>
    <dbReference type="NCBI Taxonomy" id="301880"/>
    <lineage>
        <taxon>Eukaryota</taxon>
        <taxon>Viridiplantae</taxon>
        <taxon>Streptophyta</taxon>
        <taxon>Embryophyta</taxon>
        <taxon>Tracheophyta</taxon>
        <taxon>Spermatophyta</taxon>
        <taxon>Magnoliopsida</taxon>
        <taxon>eudicotyledons</taxon>
        <taxon>Gunneridae</taxon>
        <taxon>Pentapetalae</taxon>
        <taxon>asterids</taxon>
        <taxon>campanulids</taxon>
        <taxon>Asterales</taxon>
        <taxon>Asteraceae</taxon>
        <taxon>Asteroideae</taxon>
        <taxon>Anthemideae</taxon>
        <taxon>Anthemidinae</taxon>
        <taxon>Tanacetum</taxon>
    </lineage>
</organism>
<dbReference type="InterPro" id="IPR005162">
    <property type="entry name" value="Retrotrans_gag_dom"/>
</dbReference>
<evidence type="ECO:0000313" key="4">
    <source>
        <dbReference type="Proteomes" id="UP001151760"/>
    </source>
</evidence>
<keyword evidence="1" id="KW-0175">Coiled coil</keyword>
<evidence type="ECO:0000256" key="1">
    <source>
        <dbReference type="SAM" id="Coils"/>
    </source>
</evidence>
<dbReference type="PANTHER" id="PTHR33223:SF11">
    <property type="entry name" value="ELEMENT PROTEIN, PUTATIVE-RELATED"/>
    <property type="match status" value="1"/>
</dbReference>
<sequence>MLDENKLGRGNKNLKGKVWTVNDTKRSKEMLEISEKTLKHREKMRRLKEYVGERPNTLDLRSFDVALPVAMHQLEDLVNFKFSKHGIIMAGEIIDNLTMEQYLTLTQGNQVPGVVRPEIRGNVNFEIKSQFMQELRGDAFSGNKNDDAHEHIERVLDIISLFNIPGEFIQRYCPPSKIAKQLEDIRNFKQEGEETLYQAWERYNDLLYKCLTHDINSHQKVNIFYNGLSTMNRQLLDSHGLILGMTPTEGLIAIQTMADHSQKWHDGSPSQSVCRSNNSEGMAAIVSKLDNLGREIKKLKENVHAIQVGYQLCGKPHLDKEWPLNEEAKIMEEVKYGEGCSLPFNGTKYRVGPPGYYTRVNNRPPFGEKRPSLEELMNKHLEESAQRSSEIEEWIKKIQESTKINTRNQGASLKNLETQIEQLTKEFHAKAATEVPTSSVGQCKAVYDDAPIYNTSSNETNDIHGVSFIDVQEGDDLPSEGLPCQLPPKEINPGSFTLPFTIGSLNFYVMADLRASVNDGEPCKIITPPPHKSPLCLELDGNCNLHNRNNNTPDNDVCNGGEDIYRIDKKGKLREWYCYRDDKRRGMTREGLSFPDFLLVKYGGSQGSDLIWDNRYAEWCDKNSISSPSTSKLNTAWLDSKPKPRDYTFKKWMSIKVGHTNVNESVKRTLLKSWVIDCFEAELGPTKDPRSRSFDDYKWVFDLEIDQLADEYKEGIGKKDIF</sequence>
<proteinExistence type="predicted"/>
<name>A0ABQ5J5X4_9ASTR</name>
<protein>
    <recommendedName>
        <fullName evidence="2">Retrotransposon gag domain-containing protein</fullName>
    </recommendedName>
</protein>
<gene>
    <name evidence="3" type="ORF">Tco_1123347</name>
</gene>
<accession>A0ABQ5J5X4</accession>
<feature type="coiled-coil region" evidence="1">
    <location>
        <begin position="282"/>
        <end position="309"/>
    </location>
</feature>